<proteinExistence type="predicted"/>
<dbReference type="RefSeq" id="WP_092629838.1">
    <property type="nucleotide sequence ID" value="NZ_FNQT01000001.1"/>
</dbReference>
<evidence type="ECO:0000256" key="1">
    <source>
        <dbReference type="ARBA" id="ARBA00004141"/>
    </source>
</evidence>
<comment type="subcellular location">
    <subcellularLocation>
        <location evidence="1">Membrane</location>
        <topology evidence="1">Multi-pass membrane protein</topology>
    </subcellularLocation>
</comment>
<dbReference type="Pfam" id="PF01699">
    <property type="entry name" value="Na_Ca_ex"/>
    <property type="match status" value="2"/>
</dbReference>
<dbReference type="AlphaFoldDB" id="A0A1H3VN17"/>
<evidence type="ECO:0000256" key="3">
    <source>
        <dbReference type="ARBA" id="ARBA00022989"/>
    </source>
</evidence>
<organism evidence="7 8">
    <name type="scientific">Haloplanus vescus</name>
    <dbReference type="NCBI Taxonomy" id="555874"/>
    <lineage>
        <taxon>Archaea</taxon>
        <taxon>Methanobacteriati</taxon>
        <taxon>Methanobacteriota</taxon>
        <taxon>Stenosarchaea group</taxon>
        <taxon>Halobacteria</taxon>
        <taxon>Halobacteriales</taxon>
        <taxon>Haloferacaceae</taxon>
        <taxon>Haloplanus</taxon>
    </lineage>
</organism>
<dbReference type="Gene3D" id="1.20.1420.30">
    <property type="entry name" value="NCX, central ion-binding region"/>
    <property type="match status" value="1"/>
</dbReference>
<feature type="transmembrane region" description="Helical" evidence="5">
    <location>
        <begin position="70"/>
        <end position="92"/>
    </location>
</feature>
<dbReference type="Proteomes" id="UP000236755">
    <property type="component" value="Unassembled WGS sequence"/>
</dbReference>
<dbReference type="EMBL" id="FNQT01000001">
    <property type="protein sequence ID" value="SDZ76170.1"/>
    <property type="molecule type" value="Genomic_DNA"/>
</dbReference>
<feature type="transmembrane region" description="Helical" evidence="5">
    <location>
        <begin position="230"/>
        <end position="253"/>
    </location>
</feature>
<gene>
    <name evidence="7" type="ORF">SAMN04488065_0107</name>
</gene>
<feature type="transmembrane region" description="Helical" evidence="5">
    <location>
        <begin position="201"/>
        <end position="223"/>
    </location>
</feature>
<feature type="transmembrane region" description="Helical" evidence="5">
    <location>
        <begin position="104"/>
        <end position="122"/>
    </location>
</feature>
<dbReference type="STRING" id="555874.SAMN04488065_0107"/>
<dbReference type="InterPro" id="IPR044880">
    <property type="entry name" value="NCX_ion-bd_dom_sf"/>
</dbReference>
<dbReference type="OrthoDB" id="142185at2157"/>
<keyword evidence="2 5" id="KW-0812">Transmembrane</keyword>
<sequence>MMLGHALALLGGLAILLFGADRVVSSVVAIAEAFGVPTLLVGGTLVAIGSSIPEVTTAVYAGIYGAGDFVVGHIIGSATSQITLGVGVVALLSPLRLSREKVTVYGVGMIAAMALMLLGLRSGTLTRVEGAGLVAAYLVFVAVRLRDGEHAGAIERHRDPDRSLARAGLWLVVGFALVVVGGHLLVVNSRALAVALAVPEYLVGLVTGLGTTAPEIVIAALAVGRDEGDIAIGTLFGSNVTDPLFSLGLGALVDGYAIEQVGATMASGTYMLAVATLVVLVFYVNGGISRKAAVGCIALYAPTYVL</sequence>
<keyword evidence="8" id="KW-1185">Reference proteome</keyword>
<keyword evidence="4 5" id="KW-0472">Membrane</keyword>
<dbReference type="GO" id="GO:0006874">
    <property type="term" value="P:intracellular calcium ion homeostasis"/>
    <property type="evidence" value="ECO:0007669"/>
    <property type="project" value="TreeGrafter"/>
</dbReference>
<evidence type="ECO:0000313" key="8">
    <source>
        <dbReference type="Proteomes" id="UP000236755"/>
    </source>
</evidence>
<dbReference type="PANTHER" id="PTHR10846:SF8">
    <property type="entry name" value="INNER MEMBRANE PROTEIN YRBG"/>
    <property type="match status" value="1"/>
</dbReference>
<feature type="domain" description="Sodium/calcium exchanger membrane region" evidence="6">
    <location>
        <begin position="6"/>
        <end position="144"/>
    </location>
</feature>
<evidence type="ECO:0000256" key="5">
    <source>
        <dbReference type="SAM" id="Phobius"/>
    </source>
</evidence>
<accession>A0A1H3VN17</accession>
<dbReference type="GO" id="GO:0005262">
    <property type="term" value="F:calcium channel activity"/>
    <property type="evidence" value="ECO:0007669"/>
    <property type="project" value="TreeGrafter"/>
</dbReference>
<reference evidence="7 8" key="1">
    <citation type="submission" date="2016-10" db="EMBL/GenBank/DDBJ databases">
        <authorList>
            <person name="de Groot N.N."/>
        </authorList>
    </citation>
    <scope>NUCLEOTIDE SEQUENCE [LARGE SCALE GENOMIC DNA]</scope>
    <source>
        <strain evidence="7 8">CGMCC 1.8712</strain>
    </source>
</reference>
<dbReference type="InterPro" id="IPR004837">
    <property type="entry name" value="NaCa_Exmemb"/>
</dbReference>
<protein>
    <submittedName>
        <fullName evidence="7">Cation:H+ antiporter</fullName>
    </submittedName>
</protein>
<evidence type="ECO:0000313" key="7">
    <source>
        <dbReference type="EMBL" id="SDZ76170.1"/>
    </source>
</evidence>
<evidence type="ECO:0000256" key="4">
    <source>
        <dbReference type="ARBA" id="ARBA00023136"/>
    </source>
</evidence>
<evidence type="ECO:0000259" key="6">
    <source>
        <dbReference type="Pfam" id="PF01699"/>
    </source>
</evidence>
<evidence type="ECO:0000256" key="2">
    <source>
        <dbReference type="ARBA" id="ARBA00022692"/>
    </source>
</evidence>
<feature type="transmembrane region" description="Helical" evidence="5">
    <location>
        <begin position="128"/>
        <end position="146"/>
    </location>
</feature>
<dbReference type="InterPro" id="IPR004481">
    <property type="entry name" value="K/Na/Ca-exchanger"/>
</dbReference>
<keyword evidence="3 5" id="KW-1133">Transmembrane helix</keyword>
<feature type="transmembrane region" description="Helical" evidence="5">
    <location>
        <begin position="265"/>
        <end position="284"/>
    </location>
</feature>
<dbReference type="GO" id="GO:0005886">
    <property type="term" value="C:plasma membrane"/>
    <property type="evidence" value="ECO:0007669"/>
    <property type="project" value="TreeGrafter"/>
</dbReference>
<feature type="transmembrane region" description="Helical" evidence="5">
    <location>
        <begin position="167"/>
        <end position="186"/>
    </location>
</feature>
<feature type="domain" description="Sodium/calcium exchanger membrane region" evidence="6">
    <location>
        <begin position="169"/>
        <end position="301"/>
    </location>
</feature>
<dbReference type="GO" id="GO:0008273">
    <property type="term" value="F:calcium, potassium:sodium antiporter activity"/>
    <property type="evidence" value="ECO:0007669"/>
    <property type="project" value="TreeGrafter"/>
</dbReference>
<dbReference type="PANTHER" id="PTHR10846">
    <property type="entry name" value="SODIUM/POTASSIUM/CALCIUM EXCHANGER"/>
    <property type="match status" value="1"/>
</dbReference>
<name>A0A1H3VN17_9EURY</name>